<dbReference type="SUPFAM" id="SSF52266">
    <property type="entry name" value="SGNH hydrolase"/>
    <property type="match status" value="1"/>
</dbReference>
<keyword evidence="4" id="KW-1185">Reference proteome</keyword>
<evidence type="ECO:0000313" key="4">
    <source>
        <dbReference type="Proteomes" id="UP001598673"/>
    </source>
</evidence>
<feature type="chain" id="PRO_5046559260" evidence="1">
    <location>
        <begin position="26"/>
        <end position="255"/>
    </location>
</feature>
<dbReference type="InterPro" id="IPR013830">
    <property type="entry name" value="SGNH_hydro"/>
</dbReference>
<dbReference type="CDD" id="cd00229">
    <property type="entry name" value="SGNH_hydrolase"/>
    <property type="match status" value="1"/>
</dbReference>
<dbReference type="Proteomes" id="UP001598673">
    <property type="component" value="Unassembled WGS sequence"/>
</dbReference>
<name>A0ABW6G5P9_9PSEU</name>
<evidence type="ECO:0000313" key="3">
    <source>
        <dbReference type="EMBL" id="MFD6794518.1"/>
    </source>
</evidence>
<dbReference type="GO" id="GO:0016787">
    <property type="term" value="F:hydrolase activity"/>
    <property type="evidence" value="ECO:0007669"/>
    <property type="project" value="UniProtKB-KW"/>
</dbReference>
<reference evidence="3 4" key="1">
    <citation type="submission" date="2024-09" db="EMBL/GenBank/DDBJ databases">
        <title>The Natural Products Discovery Center: Release of the First 8490 Sequenced Strains for Exploring Actinobacteria Biosynthetic Diversity.</title>
        <authorList>
            <person name="Kalkreuter E."/>
            <person name="Kautsar S.A."/>
            <person name="Yang D."/>
            <person name="Bader C.D."/>
            <person name="Teijaro C.N."/>
            <person name="Fluegel L."/>
            <person name="Davis C.M."/>
            <person name="Simpson J.R."/>
            <person name="Lauterbach L."/>
            <person name="Steele A.D."/>
            <person name="Gui C."/>
            <person name="Meng S."/>
            <person name="Li G."/>
            <person name="Viehrig K."/>
            <person name="Ye F."/>
            <person name="Su P."/>
            <person name="Kiefer A.F."/>
            <person name="Nichols A."/>
            <person name="Cepeda A.J."/>
            <person name="Yan W."/>
            <person name="Fan B."/>
            <person name="Jiang Y."/>
            <person name="Adhikari A."/>
            <person name="Zheng C.-J."/>
            <person name="Schuster L."/>
            <person name="Cowan T.M."/>
            <person name="Smanski M.J."/>
            <person name="Chevrette M.G."/>
            <person name="De Carvalho L.P.S."/>
            <person name="Shen B."/>
        </authorList>
    </citation>
    <scope>NUCLEOTIDE SEQUENCE [LARGE SCALE GENOMIC DNA]</scope>
    <source>
        <strain evidence="3 4">NPDC060353</strain>
    </source>
</reference>
<accession>A0ABW6G5P9</accession>
<organism evidence="3 4">
    <name type="scientific">Prauserella salsuginis</name>
    <dbReference type="NCBI Taxonomy" id="387889"/>
    <lineage>
        <taxon>Bacteria</taxon>
        <taxon>Bacillati</taxon>
        <taxon>Actinomycetota</taxon>
        <taxon>Actinomycetes</taxon>
        <taxon>Pseudonocardiales</taxon>
        <taxon>Pseudonocardiaceae</taxon>
        <taxon>Prauserella</taxon>
        <taxon>Prauserella salsuginis group</taxon>
    </lineage>
</organism>
<dbReference type="EMBL" id="JBHXCV010000008">
    <property type="protein sequence ID" value="MFD6794518.1"/>
    <property type="molecule type" value="Genomic_DNA"/>
</dbReference>
<dbReference type="PANTHER" id="PTHR30383:SF5">
    <property type="entry name" value="SGNH HYDROLASE-TYPE ESTERASE DOMAIN-CONTAINING PROTEIN"/>
    <property type="match status" value="1"/>
</dbReference>
<dbReference type="InterPro" id="IPR036514">
    <property type="entry name" value="SGNH_hydro_sf"/>
</dbReference>
<dbReference type="Pfam" id="PF13472">
    <property type="entry name" value="Lipase_GDSL_2"/>
    <property type="match status" value="1"/>
</dbReference>
<feature type="domain" description="SGNH hydrolase-type esterase" evidence="2">
    <location>
        <begin position="49"/>
        <end position="235"/>
    </location>
</feature>
<comment type="caution">
    <text evidence="3">The sequence shown here is derived from an EMBL/GenBank/DDBJ whole genome shotgun (WGS) entry which is preliminary data.</text>
</comment>
<evidence type="ECO:0000256" key="1">
    <source>
        <dbReference type="SAM" id="SignalP"/>
    </source>
</evidence>
<feature type="signal peptide" evidence="1">
    <location>
        <begin position="1"/>
        <end position="25"/>
    </location>
</feature>
<sequence>MSRPLAAMAAALMTSTLLISPTATAQSSTSTWCASQDRIAVLGASSETGYGTTGYDPTVADEYDATRYGWVARVARNASAEWDTATDVYAHNGATIADFLPDEPNPGGRHWPTTHNAIDNVEATQPDLILIGGAGANEYVSNVAPATYEAHLRDLVQQLRDARSGVDIILITHPDIQWPDAERPWQDYAAITDQVARDTGSGLVDMRQYIDSPSTTGAAGVWYSDDAHLADAGQASQSSTMWTLLWSAVGGCGTT</sequence>
<protein>
    <submittedName>
        <fullName evidence="3">SGNH/GDSL hydrolase family protein</fullName>
    </submittedName>
</protein>
<dbReference type="Gene3D" id="3.40.50.1110">
    <property type="entry name" value="SGNH hydrolase"/>
    <property type="match status" value="1"/>
</dbReference>
<gene>
    <name evidence="3" type="ORF">ACFWGY_14350</name>
</gene>
<keyword evidence="3" id="KW-0378">Hydrolase</keyword>
<evidence type="ECO:0000259" key="2">
    <source>
        <dbReference type="Pfam" id="PF13472"/>
    </source>
</evidence>
<dbReference type="PANTHER" id="PTHR30383">
    <property type="entry name" value="THIOESTERASE 1/PROTEASE 1/LYSOPHOSPHOLIPASE L1"/>
    <property type="match status" value="1"/>
</dbReference>
<proteinExistence type="predicted"/>
<dbReference type="InterPro" id="IPR051532">
    <property type="entry name" value="Ester_Hydrolysis_Enzymes"/>
</dbReference>
<keyword evidence="1" id="KW-0732">Signal</keyword>
<dbReference type="RefSeq" id="WP_258937467.1">
    <property type="nucleotide sequence ID" value="NZ_JANBBF010000011.1"/>
</dbReference>